<evidence type="ECO:0000256" key="1">
    <source>
        <dbReference type="ARBA" id="ARBA00004123"/>
    </source>
</evidence>
<keyword evidence="13" id="KW-0413">Isomerase</keyword>
<comment type="subcellular location">
    <subcellularLocation>
        <location evidence="1">Nucleus</location>
    </subcellularLocation>
</comment>
<evidence type="ECO:0000256" key="9">
    <source>
        <dbReference type="ARBA" id="ARBA00023004"/>
    </source>
</evidence>
<dbReference type="InterPro" id="IPR027417">
    <property type="entry name" value="P-loop_NTPase"/>
</dbReference>
<dbReference type="GO" id="GO:0010569">
    <property type="term" value="P:regulation of double-strand break repair via homologous recombination"/>
    <property type="evidence" value="ECO:0007669"/>
    <property type="project" value="TreeGrafter"/>
</dbReference>
<dbReference type="GO" id="GO:0005634">
    <property type="term" value="C:nucleus"/>
    <property type="evidence" value="ECO:0007669"/>
    <property type="project" value="UniProtKB-SubCell"/>
</dbReference>
<accession>A0AAD8PH03</accession>
<keyword evidence="5" id="KW-0227">DNA damage</keyword>
<dbReference type="Gene3D" id="3.40.50.300">
    <property type="entry name" value="P-loop containing nucleotide triphosphate hydrolases"/>
    <property type="match status" value="2"/>
</dbReference>
<dbReference type="GO" id="GO:0046872">
    <property type="term" value="F:metal ion binding"/>
    <property type="evidence" value="ECO:0007669"/>
    <property type="project" value="UniProtKB-KW"/>
</dbReference>
<keyword evidence="10" id="KW-0411">Iron-sulfur</keyword>
<dbReference type="GO" id="GO:0005524">
    <property type="term" value="F:ATP binding"/>
    <property type="evidence" value="ECO:0007669"/>
    <property type="project" value="UniProtKB-KW"/>
</dbReference>
<dbReference type="NCBIfam" id="TIGR00604">
    <property type="entry name" value="rad3"/>
    <property type="match status" value="1"/>
</dbReference>
<dbReference type="Proteomes" id="UP001230268">
    <property type="component" value="Unassembled WGS sequence"/>
</dbReference>
<dbReference type="InterPro" id="IPR014013">
    <property type="entry name" value="Helic_SF1/SF2_ATP-bd_DinG/Rad3"/>
</dbReference>
<keyword evidence="11" id="KW-0238">DNA-binding</keyword>
<feature type="region of interest" description="Disordered" evidence="15">
    <location>
        <begin position="468"/>
        <end position="494"/>
    </location>
</feature>
<dbReference type="GO" id="GO:0051539">
    <property type="term" value="F:4 iron, 4 sulfur cluster binding"/>
    <property type="evidence" value="ECO:0007669"/>
    <property type="project" value="UniProtKB-KW"/>
</dbReference>
<keyword evidence="6" id="KW-0378">Hydrolase</keyword>
<dbReference type="GO" id="GO:0006281">
    <property type="term" value="P:DNA repair"/>
    <property type="evidence" value="ECO:0007669"/>
    <property type="project" value="UniProtKB-KW"/>
</dbReference>
<dbReference type="PROSITE" id="PS51193">
    <property type="entry name" value="HELICASE_ATP_BIND_2"/>
    <property type="match status" value="1"/>
</dbReference>
<dbReference type="PANTHER" id="PTHR11472">
    <property type="entry name" value="DNA REPAIR DEAD HELICASE RAD3/XP-D SUBFAMILY MEMBER"/>
    <property type="match status" value="1"/>
</dbReference>
<evidence type="ECO:0000256" key="11">
    <source>
        <dbReference type="ARBA" id="ARBA00023125"/>
    </source>
</evidence>
<protein>
    <submittedName>
        <fullName evidence="17">DNA repair DEAD helicase rad3/xp-d subfamily protein</fullName>
    </submittedName>
</protein>
<evidence type="ECO:0000259" key="16">
    <source>
        <dbReference type="PROSITE" id="PS51193"/>
    </source>
</evidence>
<dbReference type="GO" id="GO:0016818">
    <property type="term" value="F:hydrolase activity, acting on acid anhydrides, in phosphorus-containing anhydrides"/>
    <property type="evidence" value="ECO:0007669"/>
    <property type="project" value="InterPro"/>
</dbReference>
<evidence type="ECO:0000256" key="13">
    <source>
        <dbReference type="ARBA" id="ARBA00023235"/>
    </source>
</evidence>
<evidence type="ECO:0000256" key="5">
    <source>
        <dbReference type="ARBA" id="ARBA00022763"/>
    </source>
</evidence>
<evidence type="ECO:0000256" key="7">
    <source>
        <dbReference type="ARBA" id="ARBA00022806"/>
    </source>
</evidence>
<dbReference type="Pfam" id="PF13307">
    <property type="entry name" value="Helicase_C_2"/>
    <property type="match status" value="1"/>
</dbReference>
<reference evidence="17" key="1">
    <citation type="submission" date="2023-08" db="EMBL/GenBank/DDBJ databases">
        <title>Draft sequence of the Babesia gibsoni genome.</title>
        <authorList>
            <person name="Yamagishi J.Y."/>
            <person name="Xuan X.X."/>
        </authorList>
    </citation>
    <scope>NUCLEOTIDE SEQUENCE</scope>
    <source>
        <strain evidence="17">Azabu</strain>
    </source>
</reference>
<dbReference type="InterPro" id="IPR006554">
    <property type="entry name" value="Helicase-like_DEXD_c2"/>
</dbReference>
<dbReference type="Pfam" id="PF06733">
    <property type="entry name" value="DEAD_2"/>
    <property type="match status" value="1"/>
</dbReference>
<dbReference type="EMBL" id="JAVEPI010000001">
    <property type="protein sequence ID" value="KAK1445085.1"/>
    <property type="molecule type" value="Genomic_DNA"/>
</dbReference>
<dbReference type="SMART" id="SM00488">
    <property type="entry name" value="DEXDc2"/>
    <property type="match status" value="1"/>
</dbReference>
<evidence type="ECO:0000256" key="15">
    <source>
        <dbReference type="SAM" id="MobiDB-lite"/>
    </source>
</evidence>
<dbReference type="SUPFAM" id="SSF52540">
    <property type="entry name" value="P-loop containing nucleoside triphosphate hydrolases"/>
    <property type="match status" value="1"/>
</dbReference>
<dbReference type="GO" id="GO:1904430">
    <property type="term" value="P:negative regulation of t-circle formation"/>
    <property type="evidence" value="ECO:0007669"/>
    <property type="project" value="TreeGrafter"/>
</dbReference>
<feature type="compositionally biased region" description="Polar residues" evidence="15">
    <location>
        <begin position="478"/>
        <end position="488"/>
    </location>
</feature>
<feature type="compositionally biased region" description="Low complexity" evidence="15">
    <location>
        <begin position="908"/>
        <end position="921"/>
    </location>
</feature>
<keyword evidence="3" id="KW-0479">Metal-binding</keyword>
<dbReference type="InterPro" id="IPR010614">
    <property type="entry name" value="RAD3-like_helicase_DEAD"/>
</dbReference>
<keyword evidence="7 17" id="KW-0347">Helicase</keyword>
<dbReference type="PANTHER" id="PTHR11472:SF34">
    <property type="entry name" value="REGULATOR OF TELOMERE ELONGATION HELICASE 1"/>
    <property type="match status" value="1"/>
</dbReference>
<feature type="region of interest" description="Disordered" evidence="15">
    <location>
        <begin position="898"/>
        <end position="935"/>
    </location>
</feature>
<keyword evidence="9" id="KW-0408">Iron</keyword>
<dbReference type="InterPro" id="IPR045028">
    <property type="entry name" value="DinG/Rad3-like"/>
</dbReference>
<dbReference type="GO" id="GO:0003678">
    <property type="term" value="F:DNA helicase activity"/>
    <property type="evidence" value="ECO:0007669"/>
    <property type="project" value="InterPro"/>
</dbReference>
<dbReference type="InterPro" id="IPR006555">
    <property type="entry name" value="ATP-dep_Helicase_C"/>
</dbReference>
<proteinExistence type="predicted"/>
<organism evidence="17 18">
    <name type="scientific">Babesia gibsoni</name>
    <dbReference type="NCBI Taxonomy" id="33632"/>
    <lineage>
        <taxon>Eukaryota</taxon>
        <taxon>Sar</taxon>
        <taxon>Alveolata</taxon>
        <taxon>Apicomplexa</taxon>
        <taxon>Aconoidasida</taxon>
        <taxon>Piroplasmida</taxon>
        <taxon>Babesiidae</taxon>
        <taxon>Babesia</taxon>
    </lineage>
</organism>
<dbReference type="GO" id="GO:0070182">
    <property type="term" value="F:DNA polymerase binding"/>
    <property type="evidence" value="ECO:0007669"/>
    <property type="project" value="TreeGrafter"/>
</dbReference>
<sequence>MDSKKEKIEIIDGVEVRFPYTPYDCQKTYMEAVIKSVKNGENAILESPTGTGKTLSLLCSTLACLWHARFKDDSAFKPKIAGSSREVSLLTTMHDLRNQINVTAKAIKNQKVPKLRIIYASRTHSQLKQVVREATKSSYTDEFTARGLTSVVLGSRDQLCIHPRRGSLTGEALNAFCNNMIQHQGCMYHNNLKKGKGNSKIQFYEFMDIEDLVSVGKAQRCCPFYASRDAHEDADVTLLPYNYLFSPMSRDAVDIKLQNSVLIIDEAHNVEGVAESAAGFSISHAELESYMHTLKRVINAYTTIQRCADDVKPKSEIVTTDIRTLTRCLKQLKSLALFTYRLVLSPEALNSNISLKDVTSWTIDTIRRKHMVLKGSEMLKYLMDTMEFGELRNMRIDTIIKSCIVGLSSLVDDPEGIYHDLYGNKKEIQEDIQVLISLLSFFQHIFSKELQACPEYFNAIITEDPMYNSQEKTDKKANSPSHTTSDKSVSFGGVHLDTRKSNTQQVSTQTDERAPKVLTFECLQSTPSFLRLMNEGIRCMILTSGTLSPISDLEKSIGGNKILFENKLCNDHVVPSSHVCALTIRGTKTDNGVLSCNYATRLTDNYVRALGETLVTFLRTVPSGVLVFFGSYPVMEKTIKMWDRMGLYARMRQEKTMFVETKGDSQPATWQQNTNTPSPNIGESTQNQLKEYNKLVSEGHGCAFIGVCRGKIAEGIDFTDDACRGVFLCGVPYPNIYEDRVSLKMDYLRKLDTSKSGEGDADDWYMAQAIRAVNQAVGRAIRHINDYGVIMLADSKFNTPKIRKGLSQWVQRDIKRSEYIEECMDDMNEFLARFSVKHKKNRISEREIPDFGCNIFADIMNSLSQKSDDCDLKFKSRKLGPKPDSMMASSLRAGPQIKSFSSGFMTKPSGSASTTPPSTQSFESTQSSWEVVDSWSNKKDATPLAEFKKQ</sequence>
<dbReference type="AlphaFoldDB" id="A0AAD8PH03"/>
<comment type="caution">
    <text evidence="17">The sequence shown here is derived from an EMBL/GenBank/DDBJ whole genome shotgun (WGS) entry which is preliminary data.</text>
</comment>
<evidence type="ECO:0000256" key="12">
    <source>
        <dbReference type="ARBA" id="ARBA00023204"/>
    </source>
</evidence>
<keyword evidence="14" id="KW-0539">Nucleus</keyword>
<dbReference type="InterPro" id="IPR013020">
    <property type="entry name" value="Rad3/Chl1-like"/>
</dbReference>
<feature type="domain" description="Helicase ATP-binding" evidence="16">
    <location>
        <begin position="12"/>
        <end position="315"/>
    </location>
</feature>
<keyword evidence="8" id="KW-0067">ATP-binding</keyword>
<evidence type="ECO:0000256" key="14">
    <source>
        <dbReference type="ARBA" id="ARBA00023242"/>
    </source>
</evidence>
<keyword evidence="18" id="KW-1185">Reference proteome</keyword>
<keyword evidence="2" id="KW-0004">4Fe-4S</keyword>
<dbReference type="GO" id="GO:0045910">
    <property type="term" value="P:negative regulation of DNA recombination"/>
    <property type="evidence" value="ECO:0007669"/>
    <property type="project" value="TreeGrafter"/>
</dbReference>
<gene>
    <name evidence="17" type="ORF">BgAZ_109910</name>
</gene>
<keyword evidence="4" id="KW-0547">Nucleotide-binding</keyword>
<dbReference type="SMART" id="SM00491">
    <property type="entry name" value="HELICc2"/>
    <property type="match status" value="1"/>
</dbReference>
<name>A0AAD8PH03_BABGI</name>
<dbReference type="GO" id="GO:0003677">
    <property type="term" value="F:DNA binding"/>
    <property type="evidence" value="ECO:0007669"/>
    <property type="project" value="UniProtKB-KW"/>
</dbReference>
<evidence type="ECO:0000313" key="17">
    <source>
        <dbReference type="EMBL" id="KAK1445085.1"/>
    </source>
</evidence>
<evidence type="ECO:0000313" key="18">
    <source>
        <dbReference type="Proteomes" id="UP001230268"/>
    </source>
</evidence>
<evidence type="ECO:0000256" key="3">
    <source>
        <dbReference type="ARBA" id="ARBA00022723"/>
    </source>
</evidence>
<dbReference type="GO" id="GO:0090657">
    <property type="term" value="P:telomeric loop disassembly"/>
    <property type="evidence" value="ECO:0007669"/>
    <property type="project" value="TreeGrafter"/>
</dbReference>
<feature type="compositionally biased region" description="Polar residues" evidence="15">
    <location>
        <begin position="664"/>
        <end position="684"/>
    </location>
</feature>
<feature type="region of interest" description="Disordered" evidence="15">
    <location>
        <begin position="663"/>
        <end position="684"/>
    </location>
</feature>
<evidence type="ECO:0000256" key="8">
    <source>
        <dbReference type="ARBA" id="ARBA00022840"/>
    </source>
</evidence>
<evidence type="ECO:0000256" key="4">
    <source>
        <dbReference type="ARBA" id="ARBA00022741"/>
    </source>
</evidence>
<evidence type="ECO:0000256" key="2">
    <source>
        <dbReference type="ARBA" id="ARBA00022485"/>
    </source>
</evidence>
<evidence type="ECO:0000256" key="10">
    <source>
        <dbReference type="ARBA" id="ARBA00023014"/>
    </source>
</evidence>
<keyword evidence="12" id="KW-0234">DNA repair</keyword>
<evidence type="ECO:0000256" key="6">
    <source>
        <dbReference type="ARBA" id="ARBA00022801"/>
    </source>
</evidence>